<reference evidence="3" key="1">
    <citation type="submission" date="2021-01" db="EMBL/GenBank/DDBJ databases">
        <title>Modified the classification status of verrucomicrobia.</title>
        <authorList>
            <person name="Feng X."/>
        </authorList>
    </citation>
    <scope>NUCLEOTIDE SEQUENCE</scope>
    <source>
        <strain evidence="3">KCTC 12986</strain>
    </source>
</reference>
<sequence length="102" mass="10180">MKKTMTTAAAALSALALSNCAPQNNMQRDAAVGAAGGAILGGIIGNNVGDGNAARGAVIGGLLGGAGGAAVGNNKDLQQGRGYTLQQQNPYYGQQQVYPQQY</sequence>
<keyword evidence="1" id="KW-0732">Signal</keyword>
<feature type="signal peptide" evidence="1">
    <location>
        <begin position="1"/>
        <end position="21"/>
    </location>
</feature>
<dbReference type="InterPro" id="IPR027367">
    <property type="entry name" value="Gly-zipper_YMGG"/>
</dbReference>
<accession>A0A934VHP5</accession>
<dbReference type="AlphaFoldDB" id="A0A934VHP5"/>
<gene>
    <name evidence="3" type="ORF">JIN78_09005</name>
</gene>
<feature type="chain" id="PRO_5037419101" description="YMGG-like Gly-zipper domain-containing protein" evidence="1">
    <location>
        <begin position="22"/>
        <end position="102"/>
    </location>
</feature>
<dbReference type="RefSeq" id="WP_200391633.1">
    <property type="nucleotide sequence ID" value="NZ_JAENIO010000019.1"/>
</dbReference>
<organism evidence="3 4">
    <name type="scientific">Roseibacillus ishigakijimensis</name>
    <dbReference type="NCBI Taxonomy" id="454146"/>
    <lineage>
        <taxon>Bacteria</taxon>
        <taxon>Pseudomonadati</taxon>
        <taxon>Verrucomicrobiota</taxon>
        <taxon>Verrucomicrobiia</taxon>
        <taxon>Verrucomicrobiales</taxon>
        <taxon>Verrucomicrobiaceae</taxon>
        <taxon>Roseibacillus</taxon>
    </lineage>
</organism>
<proteinExistence type="predicted"/>
<protein>
    <recommendedName>
        <fullName evidence="2">YMGG-like Gly-zipper domain-containing protein</fullName>
    </recommendedName>
</protein>
<evidence type="ECO:0000313" key="3">
    <source>
        <dbReference type="EMBL" id="MBK1834198.1"/>
    </source>
</evidence>
<evidence type="ECO:0000259" key="2">
    <source>
        <dbReference type="Pfam" id="PF13441"/>
    </source>
</evidence>
<feature type="domain" description="YMGG-like Gly-zipper" evidence="2">
    <location>
        <begin position="28"/>
        <end position="73"/>
    </location>
</feature>
<evidence type="ECO:0000256" key="1">
    <source>
        <dbReference type="SAM" id="SignalP"/>
    </source>
</evidence>
<keyword evidence="4" id="KW-1185">Reference proteome</keyword>
<dbReference type="EMBL" id="JAENIO010000019">
    <property type="protein sequence ID" value="MBK1834198.1"/>
    <property type="molecule type" value="Genomic_DNA"/>
</dbReference>
<evidence type="ECO:0000313" key="4">
    <source>
        <dbReference type="Proteomes" id="UP000604083"/>
    </source>
</evidence>
<dbReference type="Pfam" id="PF13441">
    <property type="entry name" value="Gly-zipper_YMGG"/>
    <property type="match status" value="1"/>
</dbReference>
<comment type="caution">
    <text evidence="3">The sequence shown here is derived from an EMBL/GenBank/DDBJ whole genome shotgun (WGS) entry which is preliminary data.</text>
</comment>
<name>A0A934VHP5_9BACT</name>
<dbReference type="Proteomes" id="UP000604083">
    <property type="component" value="Unassembled WGS sequence"/>
</dbReference>